<reference evidence="2" key="1">
    <citation type="journal article" date="2014" name="Int. J. Syst. Evol. Microbiol.">
        <title>Complete genome sequence of Corynebacterium casei LMG S-19264T (=DSM 44701T), isolated from a smear-ripened cheese.</title>
        <authorList>
            <consortium name="US DOE Joint Genome Institute (JGI-PGF)"/>
            <person name="Walter F."/>
            <person name="Albersmeier A."/>
            <person name="Kalinowski J."/>
            <person name="Ruckert C."/>
        </authorList>
    </citation>
    <scope>NUCLEOTIDE SEQUENCE</scope>
    <source>
        <strain evidence="2">JCM 12862</strain>
    </source>
</reference>
<evidence type="ECO:0000313" key="3">
    <source>
        <dbReference type="Proteomes" id="UP000612329"/>
    </source>
</evidence>
<protein>
    <submittedName>
        <fullName evidence="2">Uncharacterized protein</fullName>
    </submittedName>
</protein>
<keyword evidence="1" id="KW-0812">Transmembrane</keyword>
<name>A0A8J3FHD8_9FLAO</name>
<feature type="transmembrane region" description="Helical" evidence="1">
    <location>
        <begin position="37"/>
        <end position="58"/>
    </location>
</feature>
<feature type="transmembrane region" description="Helical" evidence="1">
    <location>
        <begin position="70"/>
        <end position="92"/>
    </location>
</feature>
<reference evidence="2" key="2">
    <citation type="submission" date="2020-09" db="EMBL/GenBank/DDBJ databases">
        <authorList>
            <person name="Sun Q."/>
            <person name="Ohkuma M."/>
        </authorList>
    </citation>
    <scope>NUCLEOTIDE SEQUENCE</scope>
    <source>
        <strain evidence="2">JCM 12862</strain>
    </source>
</reference>
<organism evidence="2 3">
    <name type="scientific">Yeosuana aromativorans</name>
    <dbReference type="NCBI Taxonomy" id="288019"/>
    <lineage>
        <taxon>Bacteria</taxon>
        <taxon>Pseudomonadati</taxon>
        <taxon>Bacteroidota</taxon>
        <taxon>Flavobacteriia</taxon>
        <taxon>Flavobacteriales</taxon>
        <taxon>Flavobacteriaceae</taxon>
        <taxon>Yeosuana</taxon>
    </lineage>
</organism>
<keyword evidence="3" id="KW-1185">Reference proteome</keyword>
<sequence length="93" mass="10267">MSILKKFSLGRVALPLATLAALTGAILVYVIRGKYYVFLHGCFLIYIVFGSIRTYIAYKKEGGFNQLIKDLLVTSLGIIILFFLGICLGCVID</sequence>
<keyword evidence="1" id="KW-0472">Membrane</keyword>
<proteinExistence type="predicted"/>
<evidence type="ECO:0000313" key="2">
    <source>
        <dbReference type="EMBL" id="GGK25702.1"/>
    </source>
</evidence>
<comment type="caution">
    <text evidence="2">The sequence shown here is derived from an EMBL/GenBank/DDBJ whole genome shotgun (WGS) entry which is preliminary data.</text>
</comment>
<dbReference type="Proteomes" id="UP000612329">
    <property type="component" value="Unassembled WGS sequence"/>
</dbReference>
<gene>
    <name evidence="2" type="ORF">GCM10007962_19950</name>
</gene>
<evidence type="ECO:0000256" key="1">
    <source>
        <dbReference type="SAM" id="Phobius"/>
    </source>
</evidence>
<keyword evidence="1" id="KW-1133">Transmembrane helix</keyword>
<feature type="transmembrane region" description="Helical" evidence="1">
    <location>
        <begin position="12"/>
        <end position="31"/>
    </location>
</feature>
<dbReference type="EMBL" id="BMNR01000004">
    <property type="protein sequence ID" value="GGK25702.1"/>
    <property type="molecule type" value="Genomic_DNA"/>
</dbReference>
<accession>A0A8J3FHD8</accession>
<dbReference type="AlphaFoldDB" id="A0A8J3FHD8"/>